<sequence>MKTHTSVLLAAGLAAMPPAWALPVPKSHTGIAGIDFQGQISAGYGQVSNVTYQPWSRNETSSAFQSVNPMFRALGERGEDRYQLMYSGDYRAYNQASADNYADHFFRFAGQWRYGQMQGLSLTMEDTLGHENRGRGITEGFLPEQFRAFGVNSPLKTRFLSSELRYSFGAPEGRGKAEAALLYKQLRFGNTDEVRDADTDFYNYIRDQEWHEPSLVVELFDMYSKTTRFRYSFITNQRRYETSSLKDSNEYYLLYGFKSQLTGKTSVDANVSWLYKTFINEPNAQDFSGLNWDIKAEWKPLDYSTVALHSAQRIKDPSEAGGYIQVTEYGLSWTHHWWVDRFSTTVDYSYVTEDYKKQADNRKDKDGLLTLSASYDFRPSVNVEMKYQMDTMRSNKKTDAFYIGPDYGREVDRTLGYDNQMIMLTARVQI</sequence>
<protein>
    <submittedName>
        <fullName evidence="2">Putative beta-barrel porin 2</fullName>
    </submittedName>
</protein>
<dbReference type="EMBL" id="QRAP01000005">
    <property type="protein sequence ID" value="RDK90808.1"/>
    <property type="molecule type" value="Genomic_DNA"/>
</dbReference>
<comment type="caution">
    <text evidence="2">The sequence shown here is derived from an EMBL/GenBank/DDBJ whole genome shotgun (WGS) entry which is preliminary data.</text>
</comment>
<keyword evidence="1" id="KW-0732">Signal</keyword>
<feature type="chain" id="PRO_5017075523" evidence="1">
    <location>
        <begin position="22"/>
        <end position="430"/>
    </location>
</feature>
<name>A0A370QPU1_9GAMM</name>
<dbReference type="InterPro" id="IPR018759">
    <property type="entry name" value="BBP2_2"/>
</dbReference>
<dbReference type="AlphaFoldDB" id="A0A370QPU1"/>
<accession>A0A370QPU1</accession>
<gene>
    <name evidence="2" type="ORF">C8D90_10588</name>
</gene>
<evidence type="ECO:0000256" key="1">
    <source>
        <dbReference type="SAM" id="SignalP"/>
    </source>
</evidence>
<proteinExistence type="predicted"/>
<evidence type="ECO:0000313" key="3">
    <source>
        <dbReference type="Proteomes" id="UP000254848"/>
    </source>
</evidence>
<organism evidence="2 3">
    <name type="scientific">Enterobacillus tribolii</name>
    <dbReference type="NCBI Taxonomy" id="1487935"/>
    <lineage>
        <taxon>Bacteria</taxon>
        <taxon>Pseudomonadati</taxon>
        <taxon>Pseudomonadota</taxon>
        <taxon>Gammaproteobacteria</taxon>
        <taxon>Enterobacterales</taxon>
        <taxon>Hafniaceae</taxon>
        <taxon>Enterobacillus</taxon>
    </lineage>
</organism>
<evidence type="ECO:0000313" key="2">
    <source>
        <dbReference type="EMBL" id="RDK90808.1"/>
    </source>
</evidence>
<dbReference type="Pfam" id="PF10082">
    <property type="entry name" value="BBP2_2"/>
    <property type="match status" value="1"/>
</dbReference>
<feature type="signal peptide" evidence="1">
    <location>
        <begin position="1"/>
        <end position="21"/>
    </location>
</feature>
<dbReference type="Proteomes" id="UP000254848">
    <property type="component" value="Unassembled WGS sequence"/>
</dbReference>
<reference evidence="2 3" key="1">
    <citation type="submission" date="2018-07" db="EMBL/GenBank/DDBJ databases">
        <title>Genomic Encyclopedia of Type Strains, Phase IV (KMG-IV): sequencing the most valuable type-strain genomes for metagenomic binning, comparative biology and taxonomic classification.</title>
        <authorList>
            <person name="Goeker M."/>
        </authorList>
    </citation>
    <scope>NUCLEOTIDE SEQUENCE [LARGE SCALE GENOMIC DNA]</scope>
    <source>
        <strain evidence="2 3">DSM 103736</strain>
    </source>
</reference>
<keyword evidence="3" id="KW-1185">Reference proteome</keyword>